<gene>
    <name evidence="5" type="ORF">BK007_02055</name>
</gene>
<dbReference type="CDD" id="cd18793">
    <property type="entry name" value="SF2_C_SNF"/>
    <property type="match status" value="1"/>
</dbReference>
<dbReference type="InterPro" id="IPR049730">
    <property type="entry name" value="SNF2/RAD54-like_C"/>
</dbReference>
<dbReference type="CDD" id="cd09178">
    <property type="entry name" value="PLDc_N_Snf2_like"/>
    <property type="match status" value="1"/>
</dbReference>
<dbReference type="SMART" id="SM00155">
    <property type="entry name" value="PLDc"/>
    <property type="match status" value="1"/>
</dbReference>
<dbReference type="SMART" id="SM00487">
    <property type="entry name" value="DEXDc"/>
    <property type="match status" value="1"/>
</dbReference>
<feature type="domain" description="PLD phosphodiesterase" evidence="2">
    <location>
        <begin position="115"/>
        <end position="141"/>
    </location>
</feature>
<dbReference type="GO" id="GO:0140097">
    <property type="term" value="F:catalytic activity, acting on DNA"/>
    <property type="evidence" value="ECO:0007669"/>
    <property type="project" value="UniProtKB-ARBA"/>
</dbReference>
<dbReference type="SUPFAM" id="SSF56024">
    <property type="entry name" value="Phospholipase D/nuclease"/>
    <property type="match status" value="1"/>
</dbReference>
<evidence type="ECO:0000313" key="5">
    <source>
        <dbReference type="EMBL" id="AUB54922.1"/>
    </source>
</evidence>
<feature type="domain" description="Helicase C-terminal" evidence="4">
    <location>
        <begin position="640"/>
        <end position="796"/>
    </location>
</feature>
<dbReference type="GO" id="GO:0016787">
    <property type="term" value="F:hydrolase activity"/>
    <property type="evidence" value="ECO:0007669"/>
    <property type="project" value="UniProtKB-KW"/>
</dbReference>
<dbReference type="Gene3D" id="3.40.50.300">
    <property type="entry name" value="P-loop containing nucleotide triphosphate hydrolases"/>
    <property type="match status" value="1"/>
</dbReference>
<dbReference type="InterPro" id="IPR000330">
    <property type="entry name" value="SNF2_N"/>
</dbReference>
<proteinExistence type="predicted"/>
<dbReference type="SMART" id="SM00490">
    <property type="entry name" value="HELICc"/>
    <property type="match status" value="1"/>
</dbReference>
<evidence type="ECO:0000259" key="3">
    <source>
        <dbReference type="PROSITE" id="PS51192"/>
    </source>
</evidence>
<name>A0A2H4VA07_9EURY</name>
<feature type="domain" description="Helicase ATP-binding" evidence="3">
    <location>
        <begin position="239"/>
        <end position="395"/>
    </location>
</feature>
<dbReference type="Pfam" id="PF00271">
    <property type="entry name" value="Helicase_C"/>
    <property type="match status" value="1"/>
</dbReference>
<dbReference type="InterPro" id="IPR027417">
    <property type="entry name" value="P-loop_NTPase"/>
</dbReference>
<dbReference type="InterPro" id="IPR025202">
    <property type="entry name" value="PLD-like_dom"/>
</dbReference>
<protein>
    <recommendedName>
        <fullName evidence="7">Helicase</fullName>
    </recommendedName>
</protein>
<dbReference type="Pfam" id="PF00176">
    <property type="entry name" value="SNF2-rel_dom"/>
    <property type="match status" value="1"/>
</dbReference>
<evidence type="ECO:0008006" key="7">
    <source>
        <dbReference type="Google" id="ProtNLM"/>
    </source>
</evidence>
<organism evidence="5 6">
    <name type="scientific">Methanobacterium subterraneum</name>
    <dbReference type="NCBI Taxonomy" id="59277"/>
    <lineage>
        <taxon>Archaea</taxon>
        <taxon>Methanobacteriati</taxon>
        <taxon>Methanobacteriota</taxon>
        <taxon>Methanomada group</taxon>
        <taxon>Methanobacteria</taxon>
        <taxon>Methanobacteriales</taxon>
        <taxon>Methanobacteriaceae</taxon>
        <taxon>Methanobacterium</taxon>
    </lineage>
</organism>
<dbReference type="GO" id="GO:0005524">
    <property type="term" value="F:ATP binding"/>
    <property type="evidence" value="ECO:0007669"/>
    <property type="project" value="InterPro"/>
</dbReference>
<dbReference type="GeneID" id="35120338"/>
<dbReference type="PROSITE" id="PS50035">
    <property type="entry name" value="PLD"/>
    <property type="match status" value="1"/>
</dbReference>
<dbReference type="RefSeq" id="WP_100904899.1">
    <property type="nucleotide sequence ID" value="NZ_CP017766.1"/>
</dbReference>
<dbReference type="OrthoDB" id="6396at2157"/>
<dbReference type="PROSITE" id="PS51192">
    <property type="entry name" value="HELICASE_ATP_BIND_1"/>
    <property type="match status" value="1"/>
</dbReference>
<dbReference type="PANTHER" id="PTHR45766:SF6">
    <property type="entry name" value="SWI_SNF-RELATED MATRIX-ASSOCIATED ACTIN-DEPENDENT REGULATOR OF CHROMATIN SUBFAMILY A-LIKE PROTEIN 1"/>
    <property type="match status" value="1"/>
</dbReference>
<dbReference type="PROSITE" id="PS51194">
    <property type="entry name" value="HELICASE_CTER"/>
    <property type="match status" value="1"/>
</dbReference>
<dbReference type="Pfam" id="PF13091">
    <property type="entry name" value="PLDc_2"/>
    <property type="match status" value="1"/>
</dbReference>
<dbReference type="EMBL" id="CP017766">
    <property type="protein sequence ID" value="AUB54922.1"/>
    <property type="molecule type" value="Genomic_DNA"/>
</dbReference>
<evidence type="ECO:0000313" key="6">
    <source>
        <dbReference type="Proteomes" id="UP000232806"/>
    </source>
</evidence>
<keyword evidence="1" id="KW-0378">Hydrolase</keyword>
<reference evidence="5 6" key="1">
    <citation type="submission" date="2016-10" db="EMBL/GenBank/DDBJ databases">
        <title>Comparative genomics between deep and shallow subseafloor isolates.</title>
        <authorList>
            <person name="Ishii S."/>
            <person name="Miller J.R."/>
            <person name="Sutton G."/>
            <person name="Suzuki S."/>
            <person name="Methe B."/>
            <person name="Inagaki F."/>
            <person name="Imachi H."/>
        </authorList>
    </citation>
    <scope>NUCLEOTIDE SEQUENCE [LARGE SCALE GENOMIC DNA]</scope>
    <source>
        <strain evidence="5 6">MO-MB1</strain>
    </source>
</reference>
<sequence>MLPNEIIDNKEGNKLLDFIKESFKDYKSPDFDVATAFFDIRAFGLLKDELNGVNRFRLLIGKVPDLRSSSTLGEVLKRDFMEEIGEMGLSKENDNITHSFINFLKRDLVEIRLFEDNFLHGKTYIFDDKAVLGSSNFTVSGLTRQGELNEWVMKSKADYIRNEWFEIFWNRSRDFKHELLDLIEESRFGSREYGPYEIFIKTLYEFQKEDICAQESSDDDGKSLVNLAEFQEDAIYRLLTRLDKYGGVIVADSVGLGKTYIALKVIEHFHLQKRKNRALIICPAQIKELIWKKELKDKVLPEYIISQEEIGNENFLEKVKQSVGGNLGEIELVVVDESHNFRNPMSNRWEHLFQLINDHITPESGKKPKVLFLTATPINNSSWDLYWQIMLLLSMDRTAFIKENIPDLFEFFRQAENNPNLLNDLLNEISIRRTRDYILKNYPNAYIGDDKNQKISFPERELENINYQLDKTYNGMYKEIADIISNKLTMAYYRMLEYRIGGIETEEERLQLGRMISVGGIFRTILLKRLESSVNAFRISITRQILFLKHLKKSLENGKVIKKTEFSKILKNFESLTGDDVDEYFLIEDELNKSDLTIFNKDNYAYDDLMDDIDTDIELFSSILDKVDTIRAEDDSKLEVLKNKLLELSKEGQIILFAYYADTLDYIYEEIIIDPRFTELKIEAISSSGKTSISGNQRGKLVDRFTRGKIDILLSTDVLSEGQNLQSAKYLINYDLHWNPTRMIQRAGRIDRIGSPYKEIYIYNFFPEQELEELLNLLKILKNKINNINNSLGLDGSVLGEKINTKVFGIIRAIKEKDKSVFEELEDELFAGGEKFYQPLKDFMNDKTQEELQKIPHGVYSGLKTDKLSGIFFYYKYGDDFHYWYLYDINKGTLLTNKSQIFDFISCEINENRFVPDFFEKVYEVNEFILEDIEKTYKSIEQKTKDSELRSWSMSQSTKFLKGILDGIGWEVDAYLDEYPADKEIQNSWDKVREKMIYIPHTKKGLQKLRKIWKEYKNHYNWKKTLKMLDKYVDSKNVIDKNTLETFDKSKLQLITIDFIS</sequence>
<dbReference type="AlphaFoldDB" id="A0A2H4VA07"/>
<accession>A0A2H4VA07</accession>
<dbReference type="InterPro" id="IPR038718">
    <property type="entry name" value="SNF2-like_sf"/>
</dbReference>
<dbReference type="InterPro" id="IPR001650">
    <property type="entry name" value="Helicase_C-like"/>
</dbReference>
<dbReference type="InterPro" id="IPR014001">
    <property type="entry name" value="Helicase_ATP-bd"/>
</dbReference>
<dbReference type="InterPro" id="IPR001736">
    <property type="entry name" value="PLipase_D/transphosphatidylase"/>
</dbReference>
<evidence type="ECO:0000256" key="1">
    <source>
        <dbReference type="ARBA" id="ARBA00022801"/>
    </source>
</evidence>
<dbReference type="SUPFAM" id="SSF52540">
    <property type="entry name" value="P-loop containing nucleoside triphosphate hydrolases"/>
    <property type="match status" value="2"/>
</dbReference>
<evidence type="ECO:0000259" key="2">
    <source>
        <dbReference type="PROSITE" id="PS50035"/>
    </source>
</evidence>
<dbReference type="GO" id="GO:0003677">
    <property type="term" value="F:DNA binding"/>
    <property type="evidence" value="ECO:0007669"/>
    <property type="project" value="InterPro"/>
</dbReference>
<dbReference type="PANTHER" id="PTHR45766">
    <property type="entry name" value="DNA ANNEALING HELICASE AND ENDONUCLEASE ZRANB3 FAMILY MEMBER"/>
    <property type="match status" value="1"/>
</dbReference>
<dbReference type="Gene3D" id="3.40.50.10810">
    <property type="entry name" value="Tandem AAA-ATPase domain"/>
    <property type="match status" value="1"/>
</dbReference>
<evidence type="ECO:0000259" key="4">
    <source>
        <dbReference type="PROSITE" id="PS51194"/>
    </source>
</evidence>
<dbReference type="GO" id="GO:0120545">
    <property type="term" value="F:nucleic acid conformation isomerase activity"/>
    <property type="evidence" value="ECO:0007669"/>
    <property type="project" value="UniProtKB-ARBA"/>
</dbReference>
<dbReference type="Proteomes" id="UP000232806">
    <property type="component" value="Chromosome"/>
</dbReference>
<dbReference type="Gene3D" id="3.30.870.10">
    <property type="entry name" value="Endonuclease Chain A"/>
    <property type="match status" value="1"/>
</dbReference>